<proteinExistence type="predicted"/>
<reference evidence="6 7" key="1">
    <citation type="journal article" date="2020" name="Mol. Biol. Evol.">
        <title>Interspecific Gene Flow and the Evolution of Specialization in Black and White Rhinoceros.</title>
        <authorList>
            <person name="Moodley Y."/>
            <person name="Westbury M.V."/>
            <person name="Russo I.M."/>
            <person name="Gopalakrishnan S."/>
            <person name="Rakotoarivelo A."/>
            <person name="Olsen R.A."/>
            <person name="Prost S."/>
            <person name="Tunstall T."/>
            <person name="Ryder O.A."/>
            <person name="Dalen L."/>
            <person name="Bruford M.W."/>
        </authorList>
    </citation>
    <scope>NUCLEOTIDE SEQUENCE [LARGE SCALE GENOMIC DNA]</scope>
    <source>
        <strain evidence="6">SBR-YM</strain>
        <tissue evidence="6">Skin</tissue>
    </source>
</reference>
<dbReference type="PANTHER" id="PTHR13628:SF1">
    <property type="entry name" value="TRANSMEMBRANE PROTEIN 267"/>
    <property type="match status" value="1"/>
</dbReference>
<keyword evidence="3" id="KW-0812">Transmembrane</keyword>
<evidence type="ECO:0000256" key="3">
    <source>
        <dbReference type="ARBA" id="ARBA00022692"/>
    </source>
</evidence>
<dbReference type="Proteomes" id="UP000551758">
    <property type="component" value="Unassembled WGS sequence"/>
</dbReference>
<name>A0A7J7E8N4_DICBM</name>
<gene>
    <name evidence="6" type="ORF">HPG69_003372</name>
</gene>
<comment type="subcellular location">
    <subcellularLocation>
        <location evidence="1">Membrane</location>
        <topology evidence="1">Multi-pass membrane protein</topology>
    </subcellularLocation>
</comment>
<evidence type="ECO:0000256" key="2">
    <source>
        <dbReference type="ARBA" id="ARBA00013977"/>
    </source>
</evidence>
<keyword evidence="4" id="KW-1133">Transmembrane helix</keyword>
<dbReference type="EMBL" id="JACDTQ010003868">
    <property type="protein sequence ID" value="KAF5912098.1"/>
    <property type="molecule type" value="Genomic_DNA"/>
</dbReference>
<dbReference type="PANTHER" id="PTHR13628">
    <property type="entry name" value="TRANSMEMBRANE PROTEIN 267"/>
    <property type="match status" value="1"/>
</dbReference>
<evidence type="ECO:0000313" key="7">
    <source>
        <dbReference type="Proteomes" id="UP000551758"/>
    </source>
</evidence>
<dbReference type="GO" id="GO:0016020">
    <property type="term" value="C:membrane"/>
    <property type="evidence" value="ECO:0007669"/>
    <property type="project" value="UniProtKB-SubCell"/>
</dbReference>
<accession>A0A7J7E8N4</accession>
<dbReference type="InterPro" id="IPR026572">
    <property type="entry name" value="TMEM267"/>
</dbReference>
<evidence type="ECO:0000256" key="4">
    <source>
        <dbReference type="ARBA" id="ARBA00022989"/>
    </source>
</evidence>
<dbReference type="AlphaFoldDB" id="A0A7J7E8N4"/>
<sequence>MASETEMTHALLQSCSPESLISSLGLGIFCLVADRLLQFSIIQQNDWLRALSDNAVHCVIGMWSWAIVIGVKKKTDFGEVILAGFLASVIDVDHFLLAGSLSLKVRSIIILVRAREDVPYFKIRSSFTQLFQALGCFDSSTETVPSLFYCDTHCGSDPEVYCAFFQAQRLVVLSSLDVIYILDLTPCPRWNSSRLVDMPIWKNFSSAILALCDNHIIFTSHLFVRYVFNRDQTNDVFKTWNSY</sequence>
<keyword evidence="7" id="KW-1185">Reference proteome</keyword>
<organism evidence="6 7">
    <name type="scientific">Diceros bicornis minor</name>
    <name type="common">South-central black rhinoceros</name>
    <dbReference type="NCBI Taxonomy" id="77932"/>
    <lineage>
        <taxon>Eukaryota</taxon>
        <taxon>Metazoa</taxon>
        <taxon>Chordata</taxon>
        <taxon>Craniata</taxon>
        <taxon>Vertebrata</taxon>
        <taxon>Euteleostomi</taxon>
        <taxon>Mammalia</taxon>
        <taxon>Eutheria</taxon>
        <taxon>Laurasiatheria</taxon>
        <taxon>Perissodactyla</taxon>
        <taxon>Rhinocerotidae</taxon>
        <taxon>Diceros</taxon>
    </lineage>
</organism>
<comment type="caution">
    <text evidence="6">The sequence shown here is derived from an EMBL/GenBank/DDBJ whole genome shotgun (WGS) entry which is preliminary data.</text>
</comment>
<evidence type="ECO:0000256" key="5">
    <source>
        <dbReference type="ARBA" id="ARBA00023136"/>
    </source>
</evidence>
<evidence type="ECO:0000313" key="6">
    <source>
        <dbReference type="EMBL" id="KAF5912098.1"/>
    </source>
</evidence>
<keyword evidence="5" id="KW-0472">Membrane</keyword>
<protein>
    <recommendedName>
        <fullName evidence="2">Transmembrane protein 267</fullName>
    </recommendedName>
</protein>
<evidence type="ECO:0000256" key="1">
    <source>
        <dbReference type="ARBA" id="ARBA00004141"/>
    </source>
</evidence>